<sequence>MPANRAFDDAVSTPRFRSMRLDDIPCVCEIENEAFTTPWSAEAFRNELTQNHYAHYVVLEHEGRLAGYGGLWLIVDEAHITNVAVKAEFRGRGWGEKLMIRLKETALFLGAKRMTLEVRVSNLRAKRLYEKLGFYGVGIRKEYYTDNREDALIMWTHLSSDSDRGDSA</sequence>
<proteinExistence type="inferred from homology"/>
<evidence type="ECO:0000313" key="6">
    <source>
        <dbReference type="EMBL" id="GIQ67379.1"/>
    </source>
</evidence>
<comment type="caution">
    <text evidence="6">The sequence shown here is derived from an EMBL/GenBank/DDBJ whole genome shotgun (WGS) entry which is preliminary data.</text>
</comment>
<dbReference type="SUPFAM" id="SSF55729">
    <property type="entry name" value="Acyl-CoA N-acyltransferases (Nat)"/>
    <property type="match status" value="1"/>
</dbReference>
<dbReference type="GO" id="GO:0008080">
    <property type="term" value="F:N-acetyltransferase activity"/>
    <property type="evidence" value="ECO:0007669"/>
    <property type="project" value="InterPro"/>
</dbReference>
<evidence type="ECO:0000256" key="4">
    <source>
        <dbReference type="ARBA" id="ARBA00023315"/>
    </source>
</evidence>
<evidence type="ECO:0000256" key="3">
    <source>
        <dbReference type="ARBA" id="ARBA00022679"/>
    </source>
</evidence>
<dbReference type="PANTHER" id="PTHR43420:SF44">
    <property type="entry name" value="ACETYLTRANSFERASE YPEA"/>
    <property type="match status" value="1"/>
</dbReference>
<reference evidence="6" key="1">
    <citation type="submission" date="2021-04" db="EMBL/GenBank/DDBJ databases">
        <title>Draft genome sequence of Xylanibacillus composti strain K13.</title>
        <authorList>
            <person name="Uke A."/>
            <person name="Chhe C."/>
            <person name="Baramee S."/>
            <person name="Kosugi A."/>
        </authorList>
    </citation>
    <scope>NUCLEOTIDE SEQUENCE</scope>
    <source>
        <strain evidence="6">K13</strain>
    </source>
</reference>
<dbReference type="InterPro" id="IPR050680">
    <property type="entry name" value="YpeA/RimI_acetyltransf"/>
</dbReference>
<keyword evidence="7" id="KW-1185">Reference proteome</keyword>
<dbReference type="InterPro" id="IPR006464">
    <property type="entry name" value="AcTrfase_RimI/Ard1"/>
</dbReference>
<dbReference type="Gene3D" id="3.40.630.30">
    <property type="match status" value="1"/>
</dbReference>
<organism evidence="6 7">
    <name type="scientific">Xylanibacillus composti</name>
    <dbReference type="NCBI Taxonomy" id="1572762"/>
    <lineage>
        <taxon>Bacteria</taxon>
        <taxon>Bacillati</taxon>
        <taxon>Bacillota</taxon>
        <taxon>Bacilli</taxon>
        <taxon>Bacillales</taxon>
        <taxon>Paenibacillaceae</taxon>
        <taxon>Xylanibacillus</taxon>
    </lineage>
</organism>
<keyword evidence="2" id="KW-0963">Cytoplasm</keyword>
<dbReference type="PANTHER" id="PTHR43420">
    <property type="entry name" value="ACETYLTRANSFERASE"/>
    <property type="match status" value="1"/>
</dbReference>
<dbReference type="InterPro" id="IPR000182">
    <property type="entry name" value="GNAT_dom"/>
</dbReference>
<feature type="domain" description="N-acetyltransferase" evidence="5">
    <location>
        <begin position="14"/>
        <end position="159"/>
    </location>
</feature>
<dbReference type="PROSITE" id="PS51186">
    <property type="entry name" value="GNAT"/>
    <property type="match status" value="1"/>
</dbReference>
<evidence type="ECO:0000256" key="2">
    <source>
        <dbReference type="ARBA" id="ARBA00022490"/>
    </source>
</evidence>
<dbReference type="Pfam" id="PF00583">
    <property type="entry name" value="Acetyltransf_1"/>
    <property type="match status" value="1"/>
</dbReference>
<evidence type="ECO:0000259" key="5">
    <source>
        <dbReference type="PROSITE" id="PS51186"/>
    </source>
</evidence>
<gene>
    <name evidence="6" type="primary">rimI</name>
    <name evidence="6" type="ORF">XYCOK13_02030</name>
</gene>
<name>A0A8J4GYC2_9BACL</name>
<dbReference type="InterPro" id="IPR016181">
    <property type="entry name" value="Acyl_CoA_acyltransferase"/>
</dbReference>
<keyword evidence="4" id="KW-0012">Acyltransferase</keyword>
<keyword evidence="3" id="KW-0808">Transferase</keyword>
<evidence type="ECO:0000313" key="7">
    <source>
        <dbReference type="Proteomes" id="UP000677918"/>
    </source>
</evidence>
<accession>A0A8J4GYC2</accession>
<comment type="similarity">
    <text evidence="1">Belongs to the acetyltransferase family. RimI subfamily.</text>
</comment>
<dbReference type="AlphaFoldDB" id="A0A8J4GYC2"/>
<evidence type="ECO:0000256" key="1">
    <source>
        <dbReference type="ARBA" id="ARBA00005395"/>
    </source>
</evidence>
<protein>
    <submittedName>
        <fullName evidence="6">Ribosomal-protein-alanine acetyltransferase</fullName>
    </submittedName>
</protein>
<dbReference type="Proteomes" id="UP000677918">
    <property type="component" value="Unassembled WGS sequence"/>
</dbReference>
<dbReference type="EMBL" id="BOVK01000003">
    <property type="protein sequence ID" value="GIQ67379.1"/>
    <property type="molecule type" value="Genomic_DNA"/>
</dbReference>
<dbReference type="CDD" id="cd04301">
    <property type="entry name" value="NAT_SF"/>
    <property type="match status" value="1"/>
</dbReference>
<dbReference type="NCBIfam" id="TIGR01575">
    <property type="entry name" value="rimI"/>
    <property type="match status" value="1"/>
</dbReference>